<dbReference type="InterPro" id="IPR021759">
    <property type="entry name" value="WxLIP_HBD"/>
</dbReference>
<evidence type="ECO:0000313" key="2">
    <source>
        <dbReference type="EMBL" id="XAO74606.1"/>
    </source>
</evidence>
<name>A0AAU6WQA4_9FLAO</name>
<accession>A0AAU6WQA4</accession>
<dbReference type="Pfam" id="PF11797">
    <property type="entry name" value="WxLIP_HBD"/>
    <property type="match status" value="1"/>
</dbReference>
<evidence type="ECO:0000259" key="1">
    <source>
        <dbReference type="Pfam" id="PF11797"/>
    </source>
</evidence>
<reference evidence="2 3" key="1">
    <citation type="submission" date="2024-04" db="EMBL/GenBank/DDBJ databases">
        <title>Genome sequencing and assembly of rice foliar adapted Chryseobacterium endophyticum OsEnb-ALM-A6.</title>
        <authorList>
            <person name="Kumar S."/>
            <person name="Javed M."/>
            <person name="Chouhan V."/>
            <person name="Charishma K."/>
            <person name="Patel A."/>
            <person name="Kumar M."/>
            <person name="Sahu K.P."/>
            <person name="Kumar A."/>
        </authorList>
    </citation>
    <scope>NUCLEOTIDE SEQUENCE [LARGE SCALE GENOMIC DNA]</scope>
    <source>
        <strain evidence="2 3">OsEnb-ALM-A6</strain>
    </source>
</reference>
<keyword evidence="3" id="KW-1185">Reference proteome</keyword>
<gene>
    <name evidence="2" type="ORF">AAFP95_00495</name>
</gene>
<dbReference type="AlphaFoldDB" id="A0AAU6WQA4"/>
<dbReference type="RefSeq" id="WP_345766662.1">
    <property type="nucleotide sequence ID" value="NZ_CP154834.1"/>
</dbReference>
<organism evidence="2 3">
    <name type="scientific">Chryseobacterium endophyticum</name>
    <dbReference type="NCBI Taxonomy" id="1854762"/>
    <lineage>
        <taxon>Bacteria</taxon>
        <taxon>Pseudomonadati</taxon>
        <taxon>Bacteroidota</taxon>
        <taxon>Flavobacteriia</taxon>
        <taxon>Flavobacteriales</taxon>
        <taxon>Weeksellaceae</taxon>
        <taxon>Chryseobacterium group</taxon>
        <taxon>Chryseobacterium</taxon>
    </lineage>
</organism>
<feature type="domain" description="WxL Interacting Protein host binding" evidence="1">
    <location>
        <begin position="124"/>
        <end position="237"/>
    </location>
</feature>
<protein>
    <submittedName>
        <fullName evidence="2">DUF3324 domain-containing protein</fullName>
    </submittedName>
</protein>
<dbReference type="Proteomes" id="UP001463665">
    <property type="component" value="Chromosome"/>
</dbReference>
<dbReference type="EMBL" id="CP154834">
    <property type="protein sequence ID" value="XAO74606.1"/>
    <property type="molecule type" value="Genomic_DNA"/>
</dbReference>
<sequence>MFFTGRNCRSQRAFPYPQSGKRKSIPRKVALENNGKQPQNVKLFLQDVSYQADGTIQYSVPESNIRTNAGWIRINTNLINLKAKEKTEIFYEITIPDKVFAPGSYWSVIMVEPVEDIKPDENIQGVSITSVIRYAVQIITDLETEKAKPELKFEGVKMDKENGKTFLKIAVANKGNLYCKPTVTVEIYNKTSGQKAGTFSSQAMGLLPQTSKLFLLNLEKTPASKYNAVLIATDEDENVFAINVELEVKDD</sequence>
<evidence type="ECO:0000313" key="3">
    <source>
        <dbReference type="Proteomes" id="UP001463665"/>
    </source>
</evidence>
<proteinExistence type="predicted"/>